<keyword evidence="3" id="KW-0560">Oxidoreductase</keyword>
<comment type="caution">
    <text evidence="4">The sequence shown here is derived from an EMBL/GenBank/DDBJ whole genome shotgun (WGS) entry which is preliminary data.</text>
</comment>
<sequence>MKEDIIIIGGGPCGMSAAIELQNKGFNPLVIEKGNVVNAIFNYPTHQTFFSSSHKLEIGDVPFIIEERKPKRNQALAYYRDVAKRKNLRVNAFEKAMKVVKEEDGTFVVHTKKESDHASYCYETNYLVIATGYYDHPNLMDVPGENSDKVFHYFKEAHPFFDKDVVVIGGKNSAVDATLELEKAGARVTVLYRGSEYSKSVKPWILPEFDALVRNGKVKMEFNATIARITESEVTYNVNGEQKTIKNDFVFAMTGYHPDHSFLSKMGIKINDGTGRPHYDEITMETNVENIFIAGVIAAGNNANEIFIENGRFHGKSIAETIAKRESKKTIE</sequence>
<dbReference type="PRINTS" id="PR00469">
    <property type="entry name" value="PNDRDTASEII"/>
</dbReference>
<dbReference type="Proteomes" id="UP000308230">
    <property type="component" value="Unassembled WGS sequence"/>
</dbReference>
<proteinExistence type="predicted"/>
<evidence type="ECO:0000256" key="3">
    <source>
        <dbReference type="ARBA" id="ARBA00023002"/>
    </source>
</evidence>
<dbReference type="PANTHER" id="PTHR48105">
    <property type="entry name" value="THIOREDOXIN REDUCTASE 1-RELATED-RELATED"/>
    <property type="match status" value="1"/>
</dbReference>
<dbReference type="RefSeq" id="WP_138128545.1">
    <property type="nucleotide sequence ID" value="NZ_SWLG01000018.1"/>
</dbReference>
<keyword evidence="5" id="KW-1185">Reference proteome</keyword>
<dbReference type="InterPro" id="IPR050097">
    <property type="entry name" value="Ferredoxin-NADP_redctase_2"/>
</dbReference>
<name>A0A5R9EXM8_9BACL</name>
<gene>
    <name evidence="4" type="primary">ypdA</name>
    <name evidence="4" type="ORF">FCL54_19100</name>
</gene>
<dbReference type="AlphaFoldDB" id="A0A5R9EXM8"/>
<dbReference type="EMBL" id="SWLG01000018">
    <property type="protein sequence ID" value="TLS35611.1"/>
    <property type="molecule type" value="Genomic_DNA"/>
</dbReference>
<reference evidence="4 5" key="1">
    <citation type="submission" date="2019-04" db="EMBL/GenBank/DDBJ databases">
        <title>Bacillus caeni sp. nov., a bacterium isolated from mangrove sediment.</title>
        <authorList>
            <person name="Huang H."/>
            <person name="Mo K."/>
            <person name="Hu Y."/>
        </authorList>
    </citation>
    <scope>NUCLEOTIDE SEQUENCE [LARGE SCALE GENOMIC DNA]</scope>
    <source>
        <strain evidence="4 5">HB172195</strain>
    </source>
</reference>
<dbReference type="Pfam" id="PF13738">
    <property type="entry name" value="Pyr_redox_3"/>
    <property type="match status" value="1"/>
</dbReference>
<accession>A0A5R9EXM8</accession>
<dbReference type="SUPFAM" id="SSF51905">
    <property type="entry name" value="FAD/NAD(P)-binding domain"/>
    <property type="match status" value="1"/>
</dbReference>
<dbReference type="Gene3D" id="3.50.50.60">
    <property type="entry name" value="FAD/NAD(P)-binding domain"/>
    <property type="match status" value="1"/>
</dbReference>
<evidence type="ECO:0000256" key="1">
    <source>
        <dbReference type="ARBA" id="ARBA00001974"/>
    </source>
</evidence>
<dbReference type="GO" id="GO:0016491">
    <property type="term" value="F:oxidoreductase activity"/>
    <property type="evidence" value="ECO:0007669"/>
    <property type="project" value="UniProtKB-KW"/>
</dbReference>
<dbReference type="NCBIfam" id="TIGR04018">
    <property type="entry name" value="Bthiol_YpdA"/>
    <property type="match status" value="1"/>
</dbReference>
<comment type="cofactor">
    <cofactor evidence="1">
        <name>FAD</name>
        <dbReference type="ChEBI" id="CHEBI:57692"/>
    </cofactor>
</comment>
<protein>
    <submittedName>
        <fullName evidence="4">YpdA family putative bacillithiol disulfide reductase</fullName>
    </submittedName>
</protein>
<evidence type="ECO:0000256" key="2">
    <source>
        <dbReference type="ARBA" id="ARBA00022630"/>
    </source>
</evidence>
<evidence type="ECO:0000313" key="5">
    <source>
        <dbReference type="Proteomes" id="UP000308230"/>
    </source>
</evidence>
<evidence type="ECO:0000313" key="4">
    <source>
        <dbReference type="EMBL" id="TLS35611.1"/>
    </source>
</evidence>
<dbReference type="OrthoDB" id="9778740at2"/>
<organism evidence="4 5">
    <name type="scientific">Exobacillus caeni</name>
    <dbReference type="NCBI Taxonomy" id="2574798"/>
    <lineage>
        <taxon>Bacteria</taxon>
        <taxon>Bacillati</taxon>
        <taxon>Bacillota</taxon>
        <taxon>Bacilli</taxon>
        <taxon>Bacillales</taxon>
        <taxon>Guptibacillaceae</taxon>
        <taxon>Exobacillus</taxon>
    </lineage>
</organism>
<dbReference type="InterPro" id="IPR036188">
    <property type="entry name" value="FAD/NAD-bd_sf"/>
</dbReference>
<dbReference type="InterPro" id="IPR023856">
    <property type="entry name" value="Bdr"/>
</dbReference>
<dbReference type="PRINTS" id="PR00368">
    <property type="entry name" value="FADPNR"/>
</dbReference>
<keyword evidence="2" id="KW-0285">Flavoprotein</keyword>